<keyword evidence="2" id="KW-0472">Membrane</keyword>
<accession>A0A3L6ZHI8</accession>
<dbReference type="AlphaFoldDB" id="A0A3L6ZHI8"/>
<dbReference type="NCBIfam" id="TIGR01167">
    <property type="entry name" value="LPXTG_anchor"/>
    <property type="match status" value="1"/>
</dbReference>
<dbReference type="Proteomes" id="UP000275395">
    <property type="component" value="Unassembled WGS sequence"/>
</dbReference>
<evidence type="ECO:0000313" key="5">
    <source>
        <dbReference type="EMBL" id="RLP67549.1"/>
    </source>
</evidence>
<dbReference type="RefSeq" id="WP_121657695.1">
    <property type="nucleotide sequence ID" value="NZ_RCUW01000024.1"/>
</dbReference>
<dbReference type="NCBIfam" id="TIGR04225">
    <property type="entry name" value="CshA_fibril_rpt"/>
    <property type="match status" value="1"/>
</dbReference>
<proteinExistence type="predicted"/>
<dbReference type="InterPro" id="IPR055354">
    <property type="entry name" value="DUF7507"/>
</dbReference>
<comment type="caution">
    <text evidence="5">The sequence shown here is derived from an EMBL/GenBank/DDBJ whole genome shotgun (WGS) entry which is preliminary data.</text>
</comment>
<evidence type="ECO:0000256" key="1">
    <source>
        <dbReference type="SAM" id="MobiDB-lite"/>
    </source>
</evidence>
<feature type="domain" description="CshA" evidence="3">
    <location>
        <begin position="730"/>
        <end position="796"/>
    </location>
</feature>
<keyword evidence="2" id="KW-1133">Transmembrane helix</keyword>
<keyword evidence="2" id="KW-0812">Transmembrane</keyword>
<dbReference type="Pfam" id="PF19076">
    <property type="entry name" value="CshA_repeat"/>
    <property type="match status" value="5"/>
</dbReference>
<dbReference type="EMBL" id="RCUW01000024">
    <property type="protein sequence ID" value="RLP67549.1"/>
    <property type="molecule type" value="Genomic_DNA"/>
</dbReference>
<name>A0A3L6ZHI8_9MICO</name>
<evidence type="ECO:0000256" key="2">
    <source>
        <dbReference type="SAM" id="Phobius"/>
    </source>
</evidence>
<feature type="domain" description="CshA" evidence="3">
    <location>
        <begin position="814"/>
        <end position="894"/>
    </location>
</feature>
<sequence length="1074" mass="111313">MPSLPDGHSATALPGTGFQKRSVSGARSVFRKLVSGAAALAVGSLTALTLPLVAAAPASAATTDGCSYGEGGPSANALCWIDFAAFGSISAEELSSGSVSKPLSLTVGRYQFDMTAVVSAGTDGSQGVQATALPTWPGSVLGTTKAGEDFYLGTTGKPALYQATDSHSGDNMLRDTIELKNITVLDTQTNLPVTSGYALVMADAESTGAGEGFSWSSSSNLSEYTRAVPNGGNQPCTGALTGIGTTTVDCTGGPRDLPNGDRGILMVSADSPTWISSQFRNNYASSREGVAFAVVLSTSTSGINVAQDGGSDAEFTVNAKNPSGELGKATSDGGENIDSPYQFLSSTEEVPTDYTVSKTGGNTPAGAYDITWECSVNGVSVTPTLSEDGLTATVNAPPNGASKCVATSTAKAPKADPDTKTINPNQTATLTPEVTKGNGAITKVTFDDGSAEKVVPGEGTWTIELVDGKPQAKFTPEQDYTGPVTQQKYTITDEFGLTAESTLDVNINQPPAAEPDAKTVDQGETATLNPETTAGTGDLTDVAFDNGETSKVVEGEGTWSIELKDGKVVATFTPEEGFTGPVTQQKYTVTDSNNLTASSTLDVTIRPVADPDKVIVDQGETATLNPTTTPGSAPLEQAAFDNGQTTKVVEGEGTWNIELKDGKVVATFTPEDGFTGPVTQQNYTVTDENGEKASSTLDVTIRPAAGDDEKTINPNTTATLNPDVTPGSGDIEKVTFDDGTTEKVVPGEGTWTIELVEGKPVSTFTPEKDYDGPVTPQKYTVTDSNGETATGELKVNINQPPKAGDQAKVIKPNETATLTPTVTPGNSPIVSAVFDNGETEKVVPGEGTWKLELKDGKVTSTFTPEKDYDGPVTQQPYTVTDENGLSASGKLDVTIIHTGILIDKDYTIVDDANNNGKNDPGDLVKWTFKVTNTGNIDLSDVKVNDPKLDRLGVGIACPSDELEAKADMMCESANYTITKADAAAGTIVNIATASGNVPPNTPGDPENPVSPPDRVEIPTEPTPGTPGTPDSPKEPLAHTGGQMMWPLAGVGAVALLAGGALMLARFRRHEEETI</sequence>
<feature type="domain" description="CshA" evidence="3">
    <location>
        <begin position="413"/>
        <end position="505"/>
    </location>
</feature>
<dbReference type="InterPro" id="IPR026395">
    <property type="entry name" value="CshA_fibril"/>
</dbReference>
<feature type="domain" description="CshA" evidence="3">
    <location>
        <begin position="607"/>
        <end position="700"/>
    </location>
</feature>
<feature type="region of interest" description="Disordered" evidence="1">
    <location>
        <begin position="994"/>
        <end position="1040"/>
    </location>
</feature>
<organism evidence="5 6">
    <name type="scientific">Mycetocola reblochoni</name>
    <dbReference type="NCBI Taxonomy" id="331618"/>
    <lineage>
        <taxon>Bacteria</taxon>
        <taxon>Bacillati</taxon>
        <taxon>Actinomycetota</taxon>
        <taxon>Actinomycetes</taxon>
        <taxon>Micrococcales</taxon>
        <taxon>Microbacteriaceae</taxon>
        <taxon>Mycetocola</taxon>
    </lineage>
</organism>
<dbReference type="Pfam" id="PF24346">
    <property type="entry name" value="DUF7507"/>
    <property type="match status" value="1"/>
</dbReference>
<feature type="domain" description="CshA" evidence="3">
    <location>
        <begin position="511"/>
        <end position="604"/>
    </location>
</feature>
<reference evidence="5 6" key="1">
    <citation type="submission" date="2018-10" db="EMBL/GenBank/DDBJ databases">
        <authorList>
            <person name="Li J."/>
        </authorList>
    </citation>
    <scope>NUCLEOTIDE SEQUENCE [LARGE SCALE GENOMIC DNA]</scope>
    <source>
        <strain evidence="5 6">JCM 30549</strain>
    </source>
</reference>
<evidence type="ECO:0000313" key="6">
    <source>
        <dbReference type="Proteomes" id="UP000275395"/>
    </source>
</evidence>
<evidence type="ECO:0000259" key="3">
    <source>
        <dbReference type="Pfam" id="PF19076"/>
    </source>
</evidence>
<feature type="transmembrane region" description="Helical" evidence="2">
    <location>
        <begin position="1043"/>
        <end position="1064"/>
    </location>
</feature>
<evidence type="ECO:0000259" key="4">
    <source>
        <dbReference type="Pfam" id="PF24346"/>
    </source>
</evidence>
<protein>
    <submittedName>
        <fullName evidence="5">LPXTG cell wall anchor domain-containing protein</fullName>
    </submittedName>
</protein>
<feature type="domain" description="DUF7507" evidence="4">
    <location>
        <begin position="907"/>
        <end position="1001"/>
    </location>
</feature>
<gene>
    <name evidence="5" type="ORF">D9V30_13990</name>
</gene>